<feature type="transmembrane region" description="Helical" evidence="1">
    <location>
        <begin position="175"/>
        <end position="194"/>
    </location>
</feature>
<name>A0A9D2L3D8_9BACT</name>
<proteinExistence type="predicted"/>
<keyword evidence="1" id="KW-0812">Transmembrane</keyword>
<keyword evidence="1" id="KW-1133">Transmembrane helix</keyword>
<feature type="transmembrane region" description="Helical" evidence="1">
    <location>
        <begin position="225"/>
        <end position="247"/>
    </location>
</feature>
<evidence type="ECO:0000313" key="3">
    <source>
        <dbReference type="Proteomes" id="UP000824259"/>
    </source>
</evidence>
<organism evidence="2 3">
    <name type="scientific">Candidatus Alistipes avicola</name>
    <dbReference type="NCBI Taxonomy" id="2838432"/>
    <lineage>
        <taxon>Bacteria</taxon>
        <taxon>Pseudomonadati</taxon>
        <taxon>Bacteroidota</taxon>
        <taxon>Bacteroidia</taxon>
        <taxon>Bacteroidales</taxon>
        <taxon>Rikenellaceae</taxon>
        <taxon>Alistipes</taxon>
    </lineage>
</organism>
<feature type="transmembrane region" description="Helical" evidence="1">
    <location>
        <begin position="259"/>
        <end position="276"/>
    </location>
</feature>
<keyword evidence="1" id="KW-0472">Membrane</keyword>
<dbReference type="AlphaFoldDB" id="A0A9D2L3D8"/>
<comment type="caution">
    <text evidence="2">The sequence shown here is derived from an EMBL/GenBank/DDBJ whole genome shotgun (WGS) entry which is preliminary data.</text>
</comment>
<evidence type="ECO:0000256" key="1">
    <source>
        <dbReference type="SAM" id="Phobius"/>
    </source>
</evidence>
<reference evidence="2" key="1">
    <citation type="journal article" date="2021" name="PeerJ">
        <title>Extensive microbial diversity within the chicken gut microbiome revealed by metagenomics and culture.</title>
        <authorList>
            <person name="Gilroy R."/>
            <person name="Ravi A."/>
            <person name="Getino M."/>
            <person name="Pursley I."/>
            <person name="Horton D.L."/>
            <person name="Alikhan N.F."/>
            <person name="Baker D."/>
            <person name="Gharbi K."/>
            <person name="Hall N."/>
            <person name="Watson M."/>
            <person name="Adriaenssens E.M."/>
            <person name="Foster-Nyarko E."/>
            <person name="Jarju S."/>
            <person name="Secka A."/>
            <person name="Antonio M."/>
            <person name="Oren A."/>
            <person name="Chaudhuri R.R."/>
            <person name="La Ragione R."/>
            <person name="Hildebrand F."/>
            <person name="Pallen M.J."/>
        </authorList>
    </citation>
    <scope>NUCLEOTIDE SEQUENCE</scope>
    <source>
        <strain evidence="2">CHK169-11906</strain>
    </source>
</reference>
<reference evidence="2" key="2">
    <citation type="submission" date="2021-04" db="EMBL/GenBank/DDBJ databases">
        <authorList>
            <person name="Gilroy R."/>
        </authorList>
    </citation>
    <scope>NUCLEOTIDE SEQUENCE</scope>
    <source>
        <strain evidence="2">CHK169-11906</strain>
    </source>
</reference>
<protein>
    <submittedName>
        <fullName evidence="2">Uncharacterized protein</fullName>
    </submittedName>
</protein>
<dbReference type="EMBL" id="DWYR01000011">
    <property type="protein sequence ID" value="HJA98767.1"/>
    <property type="molecule type" value="Genomic_DNA"/>
</dbReference>
<feature type="transmembrane region" description="Helical" evidence="1">
    <location>
        <begin position="9"/>
        <end position="27"/>
    </location>
</feature>
<evidence type="ECO:0000313" key="2">
    <source>
        <dbReference type="EMBL" id="HJA98767.1"/>
    </source>
</evidence>
<dbReference type="Proteomes" id="UP000824259">
    <property type="component" value="Unassembled WGS sequence"/>
</dbReference>
<sequence>MRPDIVRQPLLLAVFSLLVIIAVAFIWGELQTAGIGTQIATPLGSLLRRFQDSYPVCSQLIASTLLLLSGITTGRLTVRYGLYPVNTSLAIPLYGIVACGILLGENYLTEILSAFILLLSTRNYMSGYRTGYAIGPAFRGSFFLGILPLLYAPALPLPILFLPAAFCFRRTLREAFIALCGAILPLLITAYISWGVGNGFADTFIWMWKAFLSDSGYRIFENTPLLTPAILGVVLFITLCGIFFSLACFRTQSLRAKGILTYLMILFTATTLLATAPSATPGLLAIIALPAAILMPQTFIRTQTTIGSLLYLMVYGLCIINIILY</sequence>
<feature type="transmembrane region" description="Helical" evidence="1">
    <location>
        <begin position="93"/>
        <end position="120"/>
    </location>
</feature>
<feature type="transmembrane region" description="Helical" evidence="1">
    <location>
        <begin position="306"/>
        <end position="324"/>
    </location>
</feature>
<gene>
    <name evidence="2" type="ORF">H9779_04095</name>
</gene>
<feature type="transmembrane region" description="Helical" evidence="1">
    <location>
        <begin position="140"/>
        <end position="168"/>
    </location>
</feature>
<accession>A0A9D2L3D8</accession>